<dbReference type="EnsemblMetazoa" id="XM_008205926">
    <property type="protein sequence ID" value="XP_008204148"/>
    <property type="gene ID" value="LOC103315708"/>
</dbReference>
<dbReference type="KEGG" id="nvi:103315708"/>
<dbReference type="InParanoid" id="A0A7M7H315"/>
<protein>
    <submittedName>
        <fullName evidence="1">Uncharacterized protein</fullName>
    </submittedName>
</protein>
<dbReference type="AlphaFoldDB" id="A0A7M7H315"/>
<organism evidence="1 2">
    <name type="scientific">Nasonia vitripennis</name>
    <name type="common">Parasitic wasp</name>
    <dbReference type="NCBI Taxonomy" id="7425"/>
    <lineage>
        <taxon>Eukaryota</taxon>
        <taxon>Metazoa</taxon>
        <taxon>Ecdysozoa</taxon>
        <taxon>Arthropoda</taxon>
        <taxon>Hexapoda</taxon>
        <taxon>Insecta</taxon>
        <taxon>Pterygota</taxon>
        <taxon>Neoptera</taxon>
        <taxon>Endopterygota</taxon>
        <taxon>Hymenoptera</taxon>
        <taxon>Apocrita</taxon>
        <taxon>Proctotrupomorpha</taxon>
        <taxon>Chalcidoidea</taxon>
        <taxon>Pteromalidae</taxon>
        <taxon>Pteromalinae</taxon>
        <taxon>Nasonia</taxon>
    </lineage>
</organism>
<evidence type="ECO:0000313" key="2">
    <source>
        <dbReference type="Proteomes" id="UP000002358"/>
    </source>
</evidence>
<name>A0A7M7H315_NASVI</name>
<evidence type="ECO:0000313" key="1">
    <source>
        <dbReference type="EnsemblMetazoa" id="XP_008204148"/>
    </source>
</evidence>
<keyword evidence="2" id="KW-1185">Reference proteome</keyword>
<dbReference type="GeneID" id="103315708"/>
<reference evidence="1" key="1">
    <citation type="submission" date="2021-01" db="UniProtKB">
        <authorList>
            <consortium name="EnsemblMetazoa"/>
        </authorList>
    </citation>
    <scope>IDENTIFICATION</scope>
</reference>
<proteinExistence type="predicted"/>
<dbReference type="RefSeq" id="XP_008204148.3">
    <property type="nucleotide sequence ID" value="XM_008205926.3"/>
</dbReference>
<sequence>MICVIYKIYKHIITPNNNTTLFQNTPAVMRVLQDLQAQNNAEQQNTTLFQNIPAVESTAQDFVENEPISDDSTSQENVCFFFVIKPEEKLNQRLASLHSCNAQSFINSLEKLEVVKNNDKINELKSKAGDKLHFLP</sequence>
<dbReference type="Proteomes" id="UP000002358">
    <property type="component" value="Unassembled WGS sequence"/>
</dbReference>
<accession>A0A7M7H315</accession>